<evidence type="ECO:0000313" key="2">
    <source>
        <dbReference type="Proteomes" id="UP000186230"/>
    </source>
</evidence>
<reference evidence="1 2" key="1">
    <citation type="submission" date="2016-07" db="EMBL/GenBank/DDBJ databases">
        <title>Multi-omics approach to identify versatile polysaccharide utilization systems of a marine flavobacterium Gramella flava.</title>
        <authorList>
            <person name="Tang K."/>
        </authorList>
    </citation>
    <scope>NUCLEOTIDE SEQUENCE [LARGE SCALE GENOMIC DNA]</scope>
    <source>
        <strain evidence="1 2">JLT2011</strain>
    </source>
</reference>
<dbReference type="KEGG" id="gfl:GRFL_0356"/>
<dbReference type="Proteomes" id="UP000186230">
    <property type="component" value="Chromosome"/>
</dbReference>
<dbReference type="EMBL" id="CP016359">
    <property type="protein sequence ID" value="APU67080.1"/>
    <property type="molecule type" value="Genomic_DNA"/>
</dbReference>
<dbReference type="AlphaFoldDB" id="A0A1L7I0G8"/>
<evidence type="ECO:0000313" key="1">
    <source>
        <dbReference type="EMBL" id="APU67080.1"/>
    </source>
</evidence>
<sequence length="56" mass="6737">MGFFRIVGEFLKILSIYPENYRSNILHLNKKAFYRHHSLSKRKIKLSCSLYEIFGE</sequence>
<proteinExistence type="predicted"/>
<accession>A0A1L7I0G8</accession>
<protein>
    <submittedName>
        <fullName evidence="1">Uncharacterized protein</fullName>
    </submittedName>
</protein>
<keyword evidence="2" id="KW-1185">Reference proteome</keyword>
<name>A0A1L7I0G8_9FLAO</name>
<gene>
    <name evidence="1" type="ORF">GRFL_0356</name>
</gene>
<organism evidence="1 2">
    <name type="scientific">Christiangramia flava JLT2011</name>
    <dbReference type="NCBI Taxonomy" id="1229726"/>
    <lineage>
        <taxon>Bacteria</taxon>
        <taxon>Pseudomonadati</taxon>
        <taxon>Bacteroidota</taxon>
        <taxon>Flavobacteriia</taxon>
        <taxon>Flavobacteriales</taxon>
        <taxon>Flavobacteriaceae</taxon>
        <taxon>Christiangramia</taxon>
    </lineage>
</organism>
<dbReference type="STRING" id="1229726.GRFL_0356"/>